<dbReference type="Proteomes" id="UP000055048">
    <property type="component" value="Unassembled WGS sequence"/>
</dbReference>
<comment type="caution">
    <text evidence="4">The sequence shown here is derived from an EMBL/GenBank/DDBJ whole genome shotgun (WGS) entry which is preliminary data.</text>
</comment>
<dbReference type="AlphaFoldDB" id="A0A0V0UH05"/>
<protein>
    <submittedName>
        <fullName evidence="4">CENPB DNA-binding domain-containing protein 1</fullName>
    </submittedName>
</protein>
<gene>
    <name evidence="4" type="primary">CENPBD1</name>
    <name evidence="4" type="ORF">T05_7959</name>
</gene>
<reference evidence="4 5" key="1">
    <citation type="submission" date="2015-01" db="EMBL/GenBank/DDBJ databases">
        <title>Evolution of Trichinella species and genotypes.</title>
        <authorList>
            <person name="Korhonen P.K."/>
            <person name="Edoardo P."/>
            <person name="Giuseppe L.R."/>
            <person name="Gasser R.B."/>
        </authorList>
    </citation>
    <scope>NUCLEOTIDE SEQUENCE [LARGE SCALE GENOMIC DNA]</scope>
    <source>
        <strain evidence="4">ISS417</strain>
    </source>
</reference>
<keyword evidence="5" id="KW-1185">Reference proteome</keyword>
<dbReference type="GO" id="GO:0003677">
    <property type="term" value="F:DNA binding"/>
    <property type="evidence" value="ECO:0007669"/>
    <property type="project" value="UniProtKB-KW"/>
</dbReference>
<dbReference type="EMBL" id="JYDJ01000003">
    <property type="protein sequence ID" value="KRX50756.1"/>
    <property type="molecule type" value="Genomic_DNA"/>
</dbReference>
<evidence type="ECO:0000256" key="1">
    <source>
        <dbReference type="ARBA" id="ARBA00004123"/>
    </source>
</evidence>
<dbReference type="Pfam" id="PF03221">
    <property type="entry name" value="HTH_Tnp_Tc5"/>
    <property type="match status" value="1"/>
</dbReference>
<accession>A0A0V0UH05</accession>
<keyword evidence="2 4" id="KW-0238">DNA-binding</keyword>
<evidence type="ECO:0000313" key="5">
    <source>
        <dbReference type="Proteomes" id="UP000055048"/>
    </source>
</evidence>
<dbReference type="InterPro" id="IPR006600">
    <property type="entry name" value="HTH_CenpB_DNA-bd_dom"/>
</dbReference>
<sequence>LHVFTVPKVETSLDKACDSTGLSCFVSRSEAKMSRIAATLSTLRLRELDDSTLPATLLSLDLSETFNQLVIHDDCAFFPLLRDDCAQEMIESSKKQRKSISPDMKLQVLLCLEAGDWQVDMSASLDLATSTIRTIIKNVDVIKSSAPTTWNFSTTKVTRSRTYLFEQVERRLSVKVTDQTRRCMPLSQMLIMKKTKSIFCHIQERTGDDFEKFIDSRGWFGRFKR</sequence>
<feature type="non-terminal residue" evidence="4">
    <location>
        <position position="1"/>
    </location>
</feature>
<evidence type="ECO:0000313" key="4">
    <source>
        <dbReference type="EMBL" id="KRX50756.1"/>
    </source>
</evidence>
<comment type="subcellular location">
    <subcellularLocation>
        <location evidence="1">Nucleus</location>
    </subcellularLocation>
</comment>
<evidence type="ECO:0000259" key="3">
    <source>
        <dbReference type="Pfam" id="PF03221"/>
    </source>
</evidence>
<proteinExistence type="predicted"/>
<feature type="domain" description="HTH CENPB-type" evidence="3">
    <location>
        <begin position="165"/>
        <end position="225"/>
    </location>
</feature>
<organism evidence="4 5">
    <name type="scientific">Trichinella murrelli</name>
    <dbReference type="NCBI Taxonomy" id="144512"/>
    <lineage>
        <taxon>Eukaryota</taxon>
        <taxon>Metazoa</taxon>
        <taxon>Ecdysozoa</taxon>
        <taxon>Nematoda</taxon>
        <taxon>Enoplea</taxon>
        <taxon>Dorylaimia</taxon>
        <taxon>Trichinellida</taxon>
        <taxon>Trichinellidae</taxon>
        <taxon>Trichinella</taxon>
    </lineage>
</organism>
<name>A0A0V0UH05_9BILA</name>
<dbReference type="InterPro" id="IPR009057">
    <property type="entry name" value="Homeodomain-like_sf"/>
</dbReference>
<dbReference type="Gene3D" id="1.10.10.60">
    <property type="entry name" value="Homeodomain-like"/>
    <property type="match status" value="1"/>
</dbReference>
<evidence type="ECO:0000256" key="2">
    <source>
        <dbReference type="ARBA" id="ARBA00023125"/>
    </source>
</evidence>
<dbReference type="GO" id="GO:0005634">
    <property type="term" value="C:nucleus"/>
    <property type="evidence" value="ECO:0007669"/>
    <property type="project" value="UniProtKB-SubCell"/>
</dbReference>
<dbReference type="SUPFAM" id="SSF46689">
    <property type="entry name" value="Homeodomain-like"/>
    <property type="match status" value="2"/>
</dbReference>